<proteinExistence type="predicted"/>
<dbReference type="GO" id="GO:0071949">
    <property type="term" value="F:FAD binding"/>
    <property type="evidence" value="ECO:0007669"/>
    <property type="project" value="InterPro"/>
</dbReference>
<dbReference type="OrthoDB" id="545169at2759"/>
<dbReference type="PANTHER" id="PTHR37417:SF2">
    <property type="entry name" value="67 KDA MYOSIN-CROSS-REACTIVE ANTIGEN FAMILY PROTEIN (AFU_ORTHOLOGUE AFUA_5G09970)"/>
    <property type="match status" value="1"/>
</dbReference>
<evidence type="ECO:0000313" key="2">
    <source>
        <dbReference type="Proteomes" id="UP000191342"/>
    </source>
</evidence>
<dbReference type="PANTHER" id="PTHR37417">
    <property type="entry name" value="67 KDA MYOSIN-CROSS-REACTIVE ANTIGEN FAMILY PROTEIN (AFU_ORTHOLOGUE AFUA_5G09970)"/>
    <property type="match status" value="1"/>
</dbReference>
<accession>A0A1V6TL93</accession>
<sequence>MNAKDLQAPKKRSLETTEAWILGSGTASFAAALYLVQDIKMPAHKVHVLDSHVSVENVLHHKGNFITGYDQFAGCLPVPVGAPLKELLASVPSVGNQGQSVLDDIQNAEINRTSVSHNHGTRFMVKRNSNLRNVSTKSLNLSSKQRLQLIWFLLKREKRLGRNQIQDLLPNSFFQSSFWVIWSAQFGFQPWHSAAEFRRSLCLHLKEFHNLSILGCLDITGYYQHEFIFIPIYRFLHSLGVDFQFDTKVADITTIPHNEHQSISQLDLIQSGFPTRKKIGQNDIVIMTLGSTISGSATGTNDHQPIWQPIETGEELDENWSLWLELGTRHRKFGNPYNFCTRQSESMIESFTITTEDLTLFQQINALSHSMVGAGAFISLPESHWRLNICIPAQPVFSQQPWNVRVLWGFAIFPWGKGNYVKKPMLECSGEEVMTEVLRHLDIVPELLIRRTITIPRVMPRMSSILLARSSRDRPEIIPQNTCNIGLIGQFVDVPRYSCADMSYGVRTAQMAVSQLMGADIQREKRWKLSMSNLLKFLFGR</sequence>
<dbReference type="GO" id="GO:0050151">
    <property type="term" value="F:oleate hydratase activity"/>
    <property type="evidence" value="ECO:0007669"/>
    <property type="project" value="InterPro"/>
</dbReference>
<comment type="caution">
    <text evidence="1">The sequence shown here is derived from an EMBL/GenBank/DDBJ whole genome shotgun (WGS) entry which is preliminary data.</text>
</comment>
<dbReference type="Gene3D" id="3.50.50.60">
    <property type="entry name" value="FAD/NAD(P)-binding domain"/>
    <property type="match status" value="2"/>
</dbReference>
<dbReference type="Gene3D" id="3.30.9.80">
    <property type="match status" value="1"/>
</dbReference>
<organism evidence="1 2">
    <name type="scientific">Penicillium flavigenum</name>
    <dbReference type="NCBI Taxonomy" id="254877"/>
    <lineage>
        <taxon>Eukaryota</taxon>
        <taxon>Fungi</taxon>
        <taxon>Dikarya</taxon>
        <taxon>Ascomycota</taxon>
        <taxon>Pezizomycotina</taxon>
        <taxon>Eurotiomycetes</taxon>
        <taxon>Eurotiomycetidae</taxon>
        <taxon>Eurotiales</taxon>
        <taxon>Aspergillaceae</taxon>
        <taxon>Penicillium</taxon>
    </lineage>
</organism>
<dbReference type="InterPro" id="IPR010354">
    <property type="entry name" value="Oleate_hydratase"/>
</dbReference>
<gene>
    <name evidence="1" type="ORF">PENFLA_c006G03024</name>
</gene>
<evidence type="ECO:0000313" key="1">
    <source>
        <dbReference type="EMBL" id="OQE26926.1"/>
    </source>
</evidence>
<keyword evidence="2" id="KW-1185">Reference proteome</keyword>
<dbReference type="InterPro" id="IPR036188">
    <property type="entry name" value="FAD/NAD-bd_sf"/>
</dbReference>
<dbReference type="EMBL" id="MLQL01000006">
    <property type="protein sequence ID" value="OQE26926.1"/>
    <property type="molecule type" value="Genomic_DNA"/>
</dbReference>
<protein>
    <recommendedName>
        <fullName evidence="3">Oleate hydratase</fullName>
    </recommendedName>
</protein>
<dbReference type="Pfam" id="PF06100">
    <property type="entry name" value="MCRA"/>
    <property type="match status" value="1"/>
</dbReference>
<dbReference type="GO" id="GO:0006631">
    <property type="term" value="P:fatty acid metabolic process"/>
    <property type="evidence" value="ECO:0007669"/>
    <property type="project" value="InterPro"/>
</dbReference>
<dbReference type="Proteomes" id="UP000191342">
    <property type="component" value="Unassembled WGS sequence"/>
</dbReference>
<dbReference type="AlphaFoldDB" id="A0A1V6TL93"/>
<reference evidence="2" key="1">
    <citation type="journal article" date="2017" name="Nat. Microbiol.">
        <title>Global analysis of biosynthetic gene clusters reveals vast potential of secondary metabolite production in Penicillium species.</title>
        <authorList>
            <person name="Nielsen J.C."/>
            <person name="Grijseels S."/>
            <person name="Prigent S."/>
            <person name="Ji B."/>
            <person name="Dainat J."/>
            <person name="Nielsen K.F."/>
            <person name="Frisvad J.C."/>
            <person name="Workman M."/>
            <person name="Nielsen J."/>
        </authorList>
    </citation>
    <scope>NUCLEOTIDE SEQUENCE [LARGE SCALE GENOMIC DNA]</scope>
    <source>
        <strain evidence="2">IBT 14082</strain>
    </source>
</reference>
<evidence type="ECO:0008006" key="3">
    <source>
        <dbReference type="Google" id="ProtNLM"/>
    </source>
</evidence>
<name>A0A1V6TL93_9EURO</name>